<name>A0A1G2E2J4_9BACT</name>
<evidence type="ECO:0000259" key="1">
    <source>
        <dbReference type="PROSITE" id="PS50994"/>
    </source>
</evidence>
<accession>A0A1G2E2J4</accession>
<dbReference type="AlphaFoldDB" id="A0A1G2E2J4"/>
<dbReference type="InterPro" id="IPR012337">
    <property type="entry name" value="RNaseH-like_sf"/>
</dbReference>
<dbReference type="GO" id="GO:0003676">
    <property type="term" value="F:nucleic acid binding"/>
    <property type="evidence" value="ECO:0007669"/>
    <property type="project" value="InterPro"/>
</dbReference>
<organism evidence="2 3">
    <name type="scientific">Candidatus Nealsonbacteria bacterium RIFCSPHIGHO2_01_FULL_38_55</name>
    <dbReference type="NCBI Taxonomy" id="1801664"/>
    <lineage>
        <taxon>Bacteria</taxon>
        <taxon>Candidatus Nealsoniibacteriota</taxon>
    </lineage>
</organism>
<dbReference type="Proteomes" id="UP000177360">
    <property type="component" value="Unassembled WGS sequence"/>
</dbReference>
<dbReference type="Gene3D" id="3.30.420.10">
    <property type="entry name" value="Ribonuclease H-like superfamily/Ribonuclease H"/>
    <property type="match status" value="1"/>
</dbReference>
<evidence type="ECO:0000313" key="2">
    <source>
        <dbReference type="EMBL" id="OGZ19471.1"/>
    </source>
</evidence>
<dbReference type="SUPFAM" id="SSF53098">
    <property type="entry name" value="Ribonuclease H-like"/>
    <property type="match status" value="1"/>
</dbReference>
<dbReference type="GO" id="GO:0015074">
    <property type="term" value="P:DNA integration"/>
    <property type="evidence" value="ECO:0007669"/>
    <property type="project" value="InterPro"/>
</dbReference>
<evidence type="ECO:0000313" key="3">
    <source>
        <dbReference type="Proteomes" id="UP000177360"/>
    </source>
</evidence>
<protein>
    <recommendedName>
        <fullName evidence="1">Integrase catalytic domain-containing protein</fullName>
    </recommendedName>
</protein>
<comment type="caution">
    <text evidence="2">The sequence shown here is derived from an EMBL/GenBank/DDBJ whole genome shotgun (WGS) entry which is preliminary data.</text>
</comment>
<dbReference type="InterPro" id="IPR001584">
    <property type="entry name" value="Integrase_cat-core"/>
</dbReference>
<proteinExistence type="predicted"/>
<feature type="domain" description="Integrase catalytic" evidence="1">
    <location>
        <begin position="193"/>
        <end position="363"/>
    </location>
</feature>
<gene>
    <name evidence="2" type="ORF">A2626_02190</name>
</gene>
<dbReference type="InterPro" id="IPR036397">
    <property type="entry name" value="RNaseH_sf"/>
</dbReference>
<dbReference type="EMBL" id="MHLZ01000031">
    <property type="protein sequence ID" value="OGZ19471.1"/>
    <property type="molecule type" value="Genomic_DNA"/>
</dbReference>
<sequence length="433" mass="50787">MLQNESVNDWLKLVKTNSANIMQTLAEKKLNPNNYYLSQEAKKRLRWLYILYHDQKGNVSASARKVGISRMWMSHLKQTFEHNNKDLRCLEPESKAPKNTGNRITISKKIENLILRIGDDSLNVWGKKKISETLRIEHKISVSPNTVNKYLHKRKRICPKLSLKNIKAFEDKKIRDSENILLKVKFRPPKILKDYAPGALIEKDMKYIGKTSKDHVGKHQENFWRQHTEEDSFTRIGKLGISDGQTTEIAIAPRKSAKKRFPFAIACENTDNGFENNNDFSKELKKENTFHFYSNRSAPTDNPRVERSRLTDDAEFYSRGGNVADNLQKQKEITQRREDFYNFKRRHQALAYLTPMEFYVLWKKNPAEAYTITAKWQEYLKKQRLRLATSGRIKKKEQIETLMKFIYAKLKHKKEEVEDAKNQLINCKLCSVA</sequence>
<reference evidence="2 3" key="1">
    <citation type="journal article" date="2016" name="Nat. Commun.">
        <title>Thousands of microbial genomes shed light on interconnected biogeochemical processes in an aquifer system.</title>
        <authorList>
            <person name="Anantharaman K."/>
            <person name="Brown C.T."/>
            <person name="Hug L.A."/>
            <person name="Sharon I."/>
            <person name="Castelle C.J."/>
            <person name="Probst A.J."/>
            <person name="Thomas B.C."/>
            <person name="Singh A."/>
            <person name="Wilkins M.J."/>
            <person name="Karaoz U."/>
            <person name="Brodie E.L."/>
            <person name="Williams K.H."/>
            <person name="Hubbard S.S."/>
            <person name="Banfield J.F."/>
        </authorList>
    </citation>
    <scope>NUCLEOTIDE SEQUENCE [LARGE SCALE GENOMIC DNA]</scope>
</reference>
<dbReference type="PROSITE" id="PS50994">
    <property type="entry name" value="INTEGRASE"/>
    <property type="match status" value="1"/>
</dbReference>